<reference evidence="1 2" key="1">
    <citation type="submission" date="2024-07" db="EMBL/GenBank/DDBJ databases">
        <title>Section-level genome sequencing and comparative genomics of Aspergillus sections Usti and Cavernicolus.</title>
        <authorList>
            <consortium name="Lawrence Berkeley National Laboratory"/>
            <person name="Nybo J.L."/>
            <person name="Vesth T.C."/>
            <person name="Theobald S."/>
            <person name="Frisvad J.C."/>
            <person name="Larsen T.O."/>
            <person name="Kjaerboelling I."/>
            <person name="Rothschild-Mancinelli K."/>
            <person name="Lyhne E.K."/>
            <person name="Kogle M.E."/>
            <person name="Barry K."/>
            <person name="Clum A."/>
            <person name="Na H."/>
            <person name="Ledsgaard L."/>
            <person name="Lin J."/>
            <person name="Lipzen A."/>
            <person name="Kuo A."/>
            <person name="Riley R."/>
            <person name="Mondo S."/>
            <person name="Labutti K."/>
            <person name="Haridas S."/>
            <person name="Pangalinan J."/>
            <person name="Salamov A.A."/>
            <person name="Simmons B.A."/>
            <person name="Magnuson J.K."/>
            <person name="Chen J."/>
            <person name="Drula E."/>
            <person name="Henrissat B."/>
            <person name="Wiebenga A."/>
            <person name="Lubbers R.J."/>
            <person name="Gomes A.C."/>
            <person name="Makela M.R."/>
            <person name="Stajich J."/>
            <person name="Grigoriev I.V."/>
            <person name="Mortensen U.H."/>
            <person name="De Vries R.P."/>
            <person name="Baker S.E."/>
            <person name="Andersen M.R."/>
        </authorList>
    </citation>
    <scope>NUCLEOTIDE SEQUENCE [LARGE SCALE GENOMIC DNA]</scope>
    <source>
        <strain evidence="1 2">CBS 123904</strain>
    </source>
</reference>
<name>A0ABR4J8T7_9EURO</name>
<dbReference type="Proteomes" id="UP001610446">
    <property type="component" value="Unassembled WGS sequence"/>
</dbReference>
<sequence>MRAPGIQMATWSHRLSAASTSVVFGNVHTLDISSDDFSTGSARAMGRSELCIMHSLNQDREGSLLKRSSYYGLALSPGSCGIAVNAKSGDSRGGTFVILSYMDVFPR</sequence>
<protein>
    <submittedName>
        <fullName evidence="1">Uncharacterized protein</fullName>
    </submittedName>
</protein>
<gene>
    <name evidence="1" type="ORF">BJY01DRAFT_55915</name>
</gene>
<evidence type="ECO:0000313" key="2">
    <source>
        <dbReference type="Proteomes" id="UP001610446"/>
    </source>
</evidence>
<evidence type="ECO:0000313" key="1">
    <source>
        <dbReference type="EMBL" id="KAL2836470.1"/>
    </source>
</evidence>
<dbReference type="EMBL" id="JBFXLU010000178">
    <property type="protein sequence ID" value="KAL2836470.1"/>
    <property type="molecule type" value="Genomic_DNA"/>
</dbReference>
<proteinExistence type="predicted"/>
<accession>A0ABR4J8T7</accession>
<keyword evidence="2" id="KW-1185">Reference proteome</keyword>
<organism evidence="1 2">
    <name type="scientific">Aspergillus pseudoustus</name>
    <dbReference type="NCBI Taxonomy" id="1810923"/>
    <lineage>
        <taxon>Eukaryota</taxon>
        <taxon>Fungi</taxon>
        <taxon>Dikarya</taxon>
        <taxon>Ascomycota</taxon>
        <taxon>Pezizomycotina</taxon>
        <taxon>Eurotiomycetes</taxon>
        <taxon>Eurotiomycetidae</taxon>
        <taxon>Eurotiales</taxon>
        <taxon>Aspergillaceae</taxon>
        <taxon>Aspergillus</taxon>
        <taxon>Aspergillus subgen. Nidulantes</taxon>
    </lineage>
</organism>
<comment type="caution">
    <text evidence="1">The sequence shown here is derived from an EMBL/GenBank/DDBJ whole genome shotgun (WGS) entry which is preliminary data.</text>
</comment>